<sequence length="69" mass="7429">TWDLYVLSIQLVDCGGSCPVSLETFVTFGEIAHSHINTSSSEFAKRIYIVGLKVGMTHLGIIAAKSTTI</sequence>
<feature type="non-terminal residue" evidence="1">
    <location>
        <position position="1"/>
    </location>
</feature>
<reference evidence="1" key="1">
    <citation type="submission" date="2022-03" db="EMBL/GenBank/DDBJ databases">
        <authorList>
            <person name="Alioto T."/>
            <person name="Alioto T."/>
            <person name="Gomez Garrido J."/>
        </authorList>
    </citation>
    <scope>NUCLEOTIDE SEQUENCE</scope>
</reference>
<dbReference type="EMBL" id="OW240912">
    <property type="protein sequence ID" value="CAH2219043.1"/>
    <property type="molecule type" value="Genomic_DNA"/>
</dbReference>
<accession>A0AAD1QXU6</accession>
<evidence type="ECO:0000313" key="1">
    <source>
        <dbReference type="EMBL" id="CAH2219043.1"/>
    </source>
</evidence>
<evidence type="ECO:0000313" key="2">
    <source>
        <dbReference type="Proteomes" id="UP001295444"/>
    </source>
</evidence>
<organism evidence="1 2">
    <name type="scientific">Pelobates cultripes</name>
    <name type="common">Western spadefoot toad</name>
    <dbReference type="NCBI Taxonomy" id="61616"/>
    <lineage>
        <taxon>Eukaryota</taxon>
        <taxon>Metazoa</taxon>
        <taxon>Chordata</taxon>
        <taxon>Craniata</taxon>
        <taxon>Vertebrata</taxon>
        <taxon>Euteleostomi</taxon>
        <taxon>Amphibia</taxon>
        <taxon>Batrachia</taxon>
        <taxon>Anura</taxon>
        <taxon>Pelobatoidea</taxon>
        <taxon>Pelobatidae</taxon>
        <taxon>Pelobates</taxon>
    </lineage>
</organism>
<dbReference type="AlphaFoldDB" id="A0AAD1QXU6"/>
<gene>
    <name evidence="1" type="ORF">PECUL_23A054289</name>
</gene>
<dbReference type="Proteomes" id="UP001295444">
    <property type="component" value="Chromosome 01"/>
</dbReference>
<protein>
    <submittedName>
        <fullName evidence="1">Uncharacterized protein</fullName>
    </submittedName>
</protein>
<name>A0AAD1QXU6_PELCU</name>
<proteinExistence type="predicted"/>
<keyword evidence="2" id="KW-1185">Reference proteome</keyword>